<dbReference type="SUPFAM" id="SSF82771">
    <property type="entry name" value="GIY-YIG endonuclease"/>
    <property type="match status" value="1"/>
</dbReference>
<accession>A0A1I1EW85</accession>
<keyword evidence="3" id="KW-0540">Nuclease</keyword>
<dbReference type="InterPro" id="IPR000305">
    <property type="entry name" value="GIY-YIG_endonuc"/>
</dbReference>
<evidence type="ECO:0000256" key="1">
    <source>
        <dbReference type="ARBA" id="ARBA00007435"/>
    </source>
</evidence>
<dbReference type="InterPro" id="IPR035901">
    <property type="entry name" value="GIY-YIG_endonuc_sf"/>
</dbReference>
<dbReference type="Gene3D" id="3.40.1440.10">
    <property type="entry name" value="GIY-YIG endonuclease"/>
    <property type="match status" value="1"/>
</dbReference>
<dbReference type="AlphaFoldDB" id="A0A1I1EW85"/>
<dbReference type="InterPro" id="IPR050190">
    <property type="entry name" value="UPF0213_domain"/>
</dbReference>
<gene>
    <name evidence="3" type="ORF">SAMN02745724_00457</name>
</gene>
<proteinExistence type="inferred from homology"/>
<dbReference type="Pfam" id="PF01541">
    <property type="entry name" value="GIY-YIG"/>
    <property type="match status" value="1"/>
</dbReference>
<keyword evidence="4" id="KW-1185">Reference proteome</keyword>
<evidence type="ECO:0000259" key="2">
    <source>
        <dbReference type="PROSITE" id="PS50164"/>
    </source>
</evidence>
<name>A0A1I1EW85_9GAMM</name>
<keyword evidence="3" id="KW-0378">Hydrolase</keyword>
<reference evidence="3 4" key="1">
    <citation type="submission" date="2016-10" db="EMBL/GenBank/DDBJ databases">
        <authorList>
            <person name="de Groot N.N."/>
        </authorList>
    </citation>
    <scope>NUCLEOTIDE SEQUENCE [LARGE SCALE GENOMIC DNA]</scope>
    <source>
        <strain evidence="3 4">DSM 6059</strain>
    </source>
</reference>
<dbReference type="EMBL" id="FOLO01000002">
    <property type="protein sequence ID" value="SFB90966.1"/>
    <property type="molecule type" value="Genomic_DNA"/>
</dbReference>
<evidence type="ECO:0000313" key="4">
    <source>
        <dbReference type="Proteomes" id="UP000198862"/>
    </source>
</evidence>
<dbReference type="PANTHER" id="PTHR34477">
    <property type="entry name" value="UPF0213 PROTEIN YHBQ"/>
    <property type="match status" value="1"/>
</dbReference>
<dbReference type="OrthoDB" id="9797095at2"/>
<dbReference type="GO" id="GO:0004519">
    <property type="term" value="F:endonuclease activity"/>
    <property type="evidence" value="ECO:0007669"/>
    <property type="project" value="UniProtKB-KW"/>
</dbReference>
<evidence type="ECO:0000313" key="3">
    <source>
        <dbReference type="EMBL" id="SFB90966.1"/>
    </source>
</evidence>
<sequence>MTKTEHKSSIQTSKNESLVNNDWHIYIIETRLGHWYTGITTDVTRRFNEHEKGFGAKNLRGKGPLSLIFHIKVGNRSQASILEYQVKKLSKIKKRAWVLEMKNNIEMHQS</sequence>
<protein>
    <submittedName>
        <fullName evidence="3">Putative endonuclease</fullName>
    </submittedName>
</protein>
<dbReference type="CDD" id="cd10456">
    <property type="entry name" value="GIY-YIG_UPF0213"/>
    <property type="match status" value="1"/>
</dbReference>
<dbReference type="PROSITE" id="PS50164">
    <property type="entry name" value="GIY_YIG"/>
    <property type="match status" value="1"/>
</dbReference>
<feature type="domain" description="GIY-YIG" evidence="2">
    <location>
        <begin position="21"/>
        <end position="96"/>
    </location>
</feature>
<keyword evidence="3" id="KW-0255">Endonuclease</keyword>
<dbReference type="PANTHER" id="PTHR34477:SF1">
    <property type="entry name" value="UPF0213 PROTEIN YHBQ"/>
    <property type="match status" value="1"/>
</dbReference>
<organism evidence="3 4">
    <name type="scientific">Pseudoalteromonas denitrificans DSM 6059</name>
    <dbReference type="NCBI Taxonomy" id="1123010"/>
    <lineage>
        <taxon>Bacteria</taxon>
        <taxon>Pseudomonadati</taxon>
        <taxon>Pseudomonadota</taxon>
        <taxon>Gammaproteobacteria</taxon>
        <taxon>Alteromonadales</taxon>
        <taxon>Pseudoalteromonadaceae</taxon>
        <taxon>Pseudoalteromonas</taxon>
    </lineage>
</organism>
<comment type="similarity">
    <text evidence="1">Belongs to the UPF0213 family.</text>
</comment>
<dbReference type="Proteomes" id="UP000198862">
    <property type="component" value="Unassembled WGS sequence"/>
</dbReference>
<dbReference type="STRING" id="1123010.SAMN02745724_00457"/>